<dbReference type="InterPro" id="IPR011011">
    <property type="entry name" value="Znf_FYVE_PHD"/>
</dbReference>
<dbReference type="InterPro" id="IPR019786">
    <property type="entry name" value="Zinc_finger_PHD-type_CS"/>
</dbReference>
<dbReference type="Pfam" id="PF02791">
    <property type="entry name" value="DDT"/>
    <property type="match status" value="1"/>
</dbReference>
<feature type="domain" description="DDT" evidence="9">
    <location>
        <begin position="204"/>
        <end position="264"/>
    </location>
</feature>
<dbReference type="SMART" id="SM00249">
    <property type="entry name" value="PHD"/>
    <property type="match status" value="2"/>
</dbReference>
<name>A0A8D7AL57_MUSAM</name>
<dbReference type="Pfam" id="PF21743">
    <property type="entry name" value="PTM_DIR17_Tudor"/>
    <property type="match status" value="1"/>
</dbReference>
<dbReference type="InterPro" id="IPR047365">
    <property type="entry name" value="Tudor_AtPTM-like"/>
</dbReference>
<feature type="compositionally biased region" description="Basic and acidic residues" evidence="7">
    <location>
        <begin position="13"/>
        <end position="27"/>
    </location>
</feature>
<dbReference type="InterPro" id="IPR018501">
    <property type="entry name" value="DDT_dom"/>
</dbReference>
<evidence type="ECO:0000256" key="2">
    <source>
        <dbReference type="ARBA" id="ARBA00022723"/>
    </source>
</evidence>
<dbReference type="SMART" id="SM00571">
    <property type="entry name" value="DDT"/>
    <property type="match status" value="1"/>
</dbReference>
<sequence length="1773" mass="195660">MGSEEVMGSVNGDRVDEQSVVEVRTDQRSEASEIAGLVIEAGNVDASALVGRYVSKETPGVKRPLVGKVASYDHGSGLYTVVYEDGNRENLDRLQVSKIVIAEDTRVGSNMKLSCRKRKLDLLVSSGSQDTNVPPPRTRSRKNAPCASDGADTSSHGRTDSDLSEDADSSSNSCDYVQGPSSVASPEIHMLELPPSSGDILISEESISYLFSVYSFLRSFNIQLFLSPFGLDEFVGSLKCTVQNSLLDAIHLSLMRALRHHLQVLSSEGLELASKCLRLYYDWSLLDALTWPAFVVEYLYIMGYMRGLDGKEYGAMLSNGEYYSLPVTIKLKVLQILCDDVMDSAELRTELEMRENLDDDVEDGTDINFPLGDGPRNVHSRSLKNSASRSMCALQDSKEPPKQIPSSKVTESNADVSSADTDGNSDECQLCGMDGTLICCDGCPSAYHSRCIGLNKAFLPDGPWFCPECTINKLGPTSFRVGRSIKGAEALGVDVCGRLFLGTCNYLLVIGTSLNAEPFYRYYNQTDVTKVLNLMSSVAENSSSYAHISTEISKYWEVPASTLEAGQIKPVGNSLANAETFKHGALFSITLIKRSIDNVTGGNHIYTDRESGADVEAGVRSSVLNSVNQFSFPEQQESAKEKCNDATDKTELASHGILLFPSDEQFSSKVISETVQKIFPDTHTRSSKQLGNGSMMTTMSFSNLPYASQRSIVPDISSCASTNEYGMCRAAAGSSYFSNKNDAVGAFGGGRHGSQYSVVQERNDKASNNRVFFNPQSYVNQYIHGDIAASAAANLAILTTEEKRFSDAHISSNSRKTVAASIALQMKAFSRATMYFLWPTYEKKLMDIPRERCGWCIACKGSITSKKGCFLNLAATNAIKGSARNISGLRPTKHEETHFPVIAAHIANMETTLHGLIVGSFLDTQYKLQWRKLVRESSSCRVLKFLLLEVNNMAFLDLLMQLEKNIRGIAFSGGWFKLIIDGPSGFSALSGTSRSGPSQKRGPGRRSKKQYASSESAVVSSEDSGKDVQWWRGGKFSEVILQNGTLPSSLVRKAARQGGFRRIPGICYPESVDLPRRSRQLAWRAAVQMCKNASQLALQVRYLDSHIRWRDLVPPEQTSVDGKGLDGDALAFRNAVICDKRVAEHKMMYALTFSNQKHIPLRVMKNVLEKETINNEYSKLWFSENHIPLYLIKEYEEKIGGKPLSGSMTLGSNVQPKFRKKQVKSRRGDIFSYLAHKGDKPSSTSCASCKEDVILRDATTCSICQGKCHKDCAIPLIERKGTNLAYNITCKICYHAKTAALNASRKEILNSQLPLRRQDQLMSGNKFMPQMTAPCSSGSTGKAEVQGTRSSKLEGNNKRRTCLSYGLIWKRKKGDDSGKNFRLENIILKCKEGINPPRNPTCCLCNSPYHSNLMYIRCEKCLSKCTVDTSIYLFLKLSSLSSHTYLLFADWYHADALELEEAQIFDLVGFKCCRCRRKASPKCPYLKTDSKKLEPEHIDKPNTLEGSMSDLPLLTHSSNPVSHTADGDMVVVNGDPLLHSLGVVEPLPVQTLETGAQSQQKLSVRRPHLLHATDLCFESQSPERNDISHEIDDYDFSMTNDEIFANSSDMVSSYDLQESGGCAAVSVDDADCVYQWPDQMCGSIEDAEYEPQTYFSFTELLASDDDQLHVSDNNMNAVEIGFSSSCGEVRSFEAPAFDGLGSEEVHSTGEELVVKETTFNGVACDICKLAHPSPDLSCEICGQHIHSHCSPWVESEQPSSDANWRCGRCRDWR</sequence>
<evidence type="ECO:0000259" key="8">
    <source>
        <dbReference type="PROSITE" id="PS50016"/>
    </source>
</evidence>
<feature type="region of interest" description="Disordered" evidence="7">
    <location>
        <begin position="1"/>
        <end position="27"/>
    </location>
</feature>
<dbReference type="InterPro" id="IPR056618">
    <property type="entry name" value="Chromo_PTM"/>
</dbReference>
<evidence type="ECO:0000256" key="4">
    <source>
        <dbReference type="ARBA" id="ARBA00022833"/>
    </source>
</evidence>
<keyword evidence="3 6" id="KW-0863">Zinc-finger</keyword>
<protein>
    <submittedName>
        <fullName evidence="10">(wild Malaysian banana) hypothetical protein</fullName>
    </submittedName>
</protein>
<dbReference type="InterPro" id="IPR019787">
    <property type="entry name" value="Znf_PHD-finger"/>
</dbReference>
<evidence type="ECO:0000256" key="6">
    <source>
        <dbReference type="PROSITE-ProRule" id="PRU00146"/>
    </source>
</evidence>
<dbReference type="GO" id="GO:0005634">
    <property type="term" value="C:nucleus"/>
    <property type="evidence" value="ECO:0007669"/>
    <property type="project" value="UniProtKB-SubCell"/>
</dbReference>
<dbReference type="GO" id="GO:0000785">
    <property type="term" value="C:chromatin"/>
    <property type="evidence" value="ECO:0007669"/>
    <property type="project" value="UniProtKB-ARBA"/>
</dbReference>
<evidence type="ECO:0000259" key="9">
    <source>
        <dbReference type="PROSITE" id="PS50827"/>
    </source>
</evidence>
<feature type="compositionally biased region" description="Polar residues" evidence="7">
    <location>
        <begin position="404"/>
        <end position="422"/>
    </location>
</feature>
<dbReference type="Pfam" id="PF00628">
    <property type="entry name" value="PHD"/>
    <property type="match status" value="1"/>
</dbReference>
<keyword evidence="5" id="KW-0539">Nucleus</keyword>
<dbReference type="PROSITE" id="PS50016">
    <property type="entry name" value="ZF_PHD_2"/>
    <property type="match status" value="1"/>
</dbReference>
<keyword evidence="2" id="KW-0479">Metal-binding</keyword>
<proteinExistence type="predicted"/>
<dbReference type="PANTHER" id="PTHR46508">
    <property type="entry name" value="PHD FINGER FAMILY PROTEIN"/>
    <property type="match status" value="1"/>
</dbReference>
<comment type="subcellular location">
    <subcellularLocation>
        <location evidence="1">Nucleus</location>
    </subcellularLocation>
</comment>
<evidence type="ECO:0000313" key="10">
    <source>
        <dbReference type="EMBL" id="CAG1850702.1"/>
    </source>
</evidence>
<feature type="region of interest" description="Disordered" evidence="7">
    <location>
        <begin position="125"/>
        <end position="181"/>
    </location>
</feature>
<dbReference type="PROSITE" id="PS50827">
    <property type="entry name" value="DDT"/>
    <property type="match status" value="1"/>
</dbReference>
<evidence type="ECO:0000256" key="7">
    <source>
        <dbReference type="SAM" id="MobiDB-lite"/>
    </source>
</evidence>
<dbReference type="EMBL" id="HG996468">
    <property type="protein sequence ID" value="CAG1850702.1"/>
    <property type="molecule type" value="Genomic_DNA"/>
</dbReference>
<accession>A0A8D7AL57</accession>
<feature type="region of interest" description="Disordered" evidence="7">
    <location>
        <begin position="362"/>
        <end position="381"/>
    </location>
</feature>
<feature type="region of interest" description="Disordered" evidence="7">
    <location>
        <begin position="392"/>
        <end position="423"/>
    </location>
</feature>
<keyword evidence="4" id="KW-0862">Zinc</keyword>
<dbReference type="InterPro" id="IPR001965">
    <property type="entry name" value="Znf_PHD"/>
</dbReference>
<gene>
    <name evidence="10" type="ORF">GSMUA_198640.1</name>
</gene>
<dbReference type="Pfam" id="PF15612">
    <property type="entry name" value="WHIM1"/>
    <property type="match status" value="1"/>
</dbReference>
<dbReference type="PANTHER" id="PTHR46508:SF1">
    <property type="entry name" value="PHD FINGER FAMILY PROTEIN"/>
    <property type="match status" value="1"/>
</dbReference>
<evidence type="ECO:0000256" key="1">
    <source>
        <dbReference type="ARBA" id="ARBA00004123"/>
    </source>
</evidence>
<evidence type="ECO:0000256" key="3">
    <source>
        <dbReference type="ARBA" id="ARBA00022771"/>
    </source>
</evidence>
<dbReference type="GO" id="GO:0008270">
    <property type="term" value="F:zinc ion binding"/>
    <property type="evidence" value="ECO:0007669"/>
    <property type="project" value="UniProtKB-KW"/>
</dbReference>
<evidence type="ECO:0000256" key="5">
    <source>
        <dbReference type="ARBA" id="ARBA00023242"/>
    </source>
</evidence>
<feature type="domain" description="PHD-type" evidence="8">
    <location>
        <begin position="425"/>
        <end position="472"/>
    </location>
</feature>
<dbReference type="PROSITE" id="PS01359">
    <property type="entry name" value="ZF_PHD_1"/>
    <property type="match status" value="1"/>
</dbReference>
<organism evidence="10">
    <name type="scientific">Musa acuminata subsp. malaccensis</name>
    <name type="common">Wild banana</name>
    <name type="synonym">Musa malaccensis</name>
    <dbReference type="NCBI Taxonomy" id="214687"/>
    <lineage>
        <taxon>Eukaryota</taxon>
        <taxon>Viridiplantae</taxon>
        <taxon>Streptophyta</taxon>
        <taxon>Embryophyta</taxon>
        <taxon>Tracheophyta</taxon>
        <taxon>Spermatophyta</taxon>
        <taxon>Magnoliopsida</taxon>
        <taxon>Liliopsida</taxon>
        <taxon>Zingiberales</taxon>
        <taxon>Musaceae</taxon>
        <taxon>Musa</taxon>
    </lineage>
</organism>
<dbReference type="Pfam" id="PF24294">
    <property type="entry name" value="Chromo_PTM"/>
    <property type="match status" value="1"/>
</dbReference>
<reference evidence="10" key="1">
    <citation type="submission" date="2021-03" db="EMBL/GenBank/DDBJ databases">
        <authorList>
            <consortium name="Genoscope - CEA"/>
            <person name="William W."/>
        </authorList>
    </citation>
    <scope>NUCLEOTIDE SEQUENCE</scope>
    <source>
        <strain evidence="10">Doubled-haploid Pahang</strain>
    </source>
</reference>
<feature type="region of interest" description="Disordered" evidence="7">
    <location>
        <begin position="990"/>
        <end position="1020"/>
    </location>
</feature>
<dbReference type="CDD" id="cd15489">
    <property type="entry name" value="PHD_SF"/>
    <property type="match status" value="1"/>
</dbReference>
<dbReference type="InterPro" id="IPR028942">
    <property type="entry name" value="WHIM1_dom"/>
</dbReference>
<dbReference type="Gene3D" id="3.30.40.10">
    <property type="entry name" value="Zinc/RING finger domain, C3HC4 (zinc finger)"/>
    <property type="match status" value="1"/>
</dbReference>
<dbReference type="InterPro" id="IPR013083">
    <property type="entry name" value="Znf_RING/FYVE/PHD"/>
</dbReference>
<dbReference type="SUPFAM" id="SSF57903">
    <property type="entry name" value="FYVE/PHD zinc finger"/>
    <property type="match status" value="2"/>
</dbReference>